<evidence type="ECO:0000313" key="3">
    <source>
        <dbReference type="EMBL" id="VDP34382.1"/>
    </source>
</evidence>
<evidence type="ECO:0000259" key="2">
    <source>
        <dbReference type="Pfam" id="PF23154"/>
    </source>
</evidence>
<dbReference type="EMBL" id="UZAM01014519">
    <property type="protein sequence ID" value="VDP34382.1"/>
    <property type="molecule type" value="Genomic_DNA"/>
</dbReference>
<dbReference type="WBParaSite" id="SBAD_0001113201-mRNA-1">
    <property type="protein sequence ID" value="SBAD_0001113201-mRNA-1"/>
    <property type="gene ID" value="SBAD_0001113201"/>
</dbReference>
<accession>A0A183J4F8</accession>
<name>A0A183J4F8_9BILA</name>
<organism evidence="5">
    <name type="scientific">Soboliphyme baturini</name>
    <dbReference type="NCBI Taxonomy" id="241478"/>
    <lineage>
        <taxon>Eukaryota</taxon>
        <taxon>Metazoa</taxon>
        <taxon>Ecdysozoa</taxon>
        <taxon>Nematoda</taxon>
        <taxon>Enoplea</taxon>
        <taxon>Dorylaimia</taxon>
        <taxon>Dioctophymatida</taxon>
        <taxon>Dioctophymatoidea</taxon>
        <taxon>Soboliphymatidae</taxon>
        <taxon>Soboliphyme</taxon>
    </lineage>
</organism>
<gene>
    <name evidence="3" type="ORF">SBAD_LOCUS10756</name>
</gene>
<proteinExistence type="predicted"/>
<feature type="domain" description="KANSL3 helical" evidence="2">
    <location>
        <begin position="167"/>
        <end position="254"/>
    </location>
</feature>
<dbReference type="AlphaFoldDB" id="A0A183J4F8"/>
<protein>
    <submittedName>
        <fullName evidence="5">SNF2_N domain-containing protein</fullName>
    </submittedName>
</protein>
<sequence>MLCRSRFALSENLFSDHKWPPPERAAEVNMLEPIQEEAQYPLCELVSRNAWHWALSSVRLMREKPMETVCDIDHAGEKSRPRKLFNDIFLNQLLYDSNHAARQIIEARETATMAAAQATHASDGGADSYEQQPENVEPKEAVFESSCDEDSAWLYDQSLTSWDELYFLTKTVRIIKSLMLAQLANTGQLDSALLNWNYLVKNSRKLRLLWAMLPSHSIVIDHVHDHLWTILPITPMSTYLSLLKFMKHHHPDSFRRVFVAPTQLDDTKSYKAPLLAFFDKRFSEKLVLTRCVAPLKRLDSDCLAILLSPSIRIAGESLNRAYDNCDRFYKLVFIVSFSFLLRTI</sequence>
<evidence type="ECO:0000256" key="1">
    <source>
        <dbReference type="SAM" id="MobiDB-lite"/>
    </source>
</evidence>
<reference evidence="5" key="1">
    <citation type="submission" date="2016-06" db="UniProtKB">
        <authorList>
            <consortium name="WormBaseParasite"/>
        </authorList>
    </citation>
    <scope>IDENTIFICATION</scope>
</reference>
<evidence type="ECO:0000313" key="4">
    <source>
        <dbReference type="Proteomes" id="UP000270296"/>
    </source>
</evidence>
<dbReference type="Proteomes" id="UP000270296">
    <property type="component" value="Unassembled WGS sequence"/>
</dbReference>
<dbReference type="InterPro" id="IPR056519">
    <property type="entry name" value="KANSL3_1st"/>
</dbReference>
<dbReference type="Pfam" id="PF23154">
    <property type="entry name" value="KANSL3_1st"/>
    <property type="match status" value="1"/>
</dbReference>
<feature type="region of interest" description="Disordered" evidence="1">
    <location>
        <begin position="115"/>
        <end position="137"/>
    </location>
</feature>
<keyword evidence="4" id="KW-1185">Reference proteome</keyword>
<reference evidence="3 4" key="2">
    <citation type="submission" date="2018-11" db="EMBL/GenBank/DDBJ databases">
        <authorList>
            <consortium name="Pathogen Informatics"/>
        </authorList>
    </citation>
    <scope>NUCLEOTIDE SEQUENCE [LARGE SCALE GENOMIC DNA]</scope>
</reference>
<evidence type="ECO:0000313" key="5">
    <source>
        <dbReference type="WBParaSite" id="SBAD_0001113201-mRNA-1"/>
    </source>
</evidence>